<keyword evidence="7" id="KW-0472">Membrane</keyword>
<dbReference type="GO" id="GO:0003993">
    <property type="term" value="F:acid phosphatase activity"/>
    <property type="evidence" value="ECO:0007669"/>
    <property type="project" value="UniProtKB-EC"/>
</dbReference>
<evidence type="ECO:0000256" key="5">
    <source>
        <dbReference type="ARBA" id="ARBA00023157"/>
    </source>
</evidence>
<keyword evidence="5" id="KW-1015">Disulfide bond</keyword>
<evidence type="ECO:0000256" key="1">
    <source>
        <dbReference type="ARBA" id="ARBA00000032"/>
    </source>
</evidence>
<dbReference type="InterPro" id="IPR000560">
    <property type="entry name" value="His_Pase_clade-2"/>
</dbReference>
<evidence type="ECO:0000256" key="7">
    <source>
        <dbReference type="SAM" id="Phobius"/>
    </source>
</evidence>
<evidence type="ECO:0000256" key="6">
    <source>
        <dbReference type="ARBA" id="ARBA00023180"/>
    </source>
</evidence>
<evidence type="ECO:0000256" key="2">
    <source>
        <dbReference type="ARBA" id="ARBA00012646"/>
    </source>
</evidence>
<dbReference type="OrthoDB" id="258392at2759"/>
<evidence type="ECO:0000256" key="3">
    <source>
        <dbReference type="ARBA" id="ARBA00022729"/>
    </source>
</evidence>
<name>A0A8J2JTE6_9HEXA</name>
<keyword evidence="7" id="KW-1133">Transmembrane helix</keyword>
<reference evidence="8" key="1">
    <citation type="submission" date="2021-06" db="EMBL/GenBank/DDBJ databases">
        <authorList>
            <person name="Hodson N. C."/>
            <person name="Mongue J. A."/>
            <person name="Jaron S. K."/>
        </authorList>
    </citation>
    <scope>NUCLEOTIDE SEQUENCE</scope>
</reference>
<dbReference type="AlphaFoldDB" id="A0A8J2JTE6"/>
<keyword evidence="4" id="KW-0378">Hydrolase</keyword>
<dbReference type="CDD" id="cd07061">
    <property type="entry name" value="HP_HAP_like"/>
    <property type="match status" value="1"/>
</dbReference>
<gene>
    <name evidence="8" type="ORF">AFUS01_LOCUS14078</name>
</gene>
<keyword evidence="6" id="KW-0325">Glycoprotein</keyword>
<feature type="transmembrane region" description="Helical" evidence="7">
    <location>
        <begin position="204"/>
        <end position="224"/>
    </location>
</feature>
<proteinExistence type="predicted"/>
<dbReference type="InterPro" id="IPR050645">
    <property type="entry name" value="Histidine_acid_phosphatase"/>
</dbReference>
<dbReference type="Pfam" id="PF00328">
    <property type="entry name" value="His_Phos_2"/>
    <property type="match status" value="1"/>
</dbReference>
<evidence type="ECO:0000256" key="4">
    <source>
        <dbReference type="ARBA" id="ARBA00022801"/>
    </source>
</evidence>
<dbReference type="EC" id="3.1.3.2" evidence="2"/>
<evidence type="ECO:0000313" key="8">
    <source>
        <dbReference type="EMBL" id="CAG7725098.1"/>
    </source>
</evidence>
<dbReference type="PANTHER" id="PTHR11567">
    <property type="entry name" value="ACID PHOSPHATASE-RELATED"/>
    <property type="match status" value="1"/>
</dbReference>
<accession>A0A8J2JTE6</accession>
<sequence length="250" mass="28973">MIKYFRFHMGLPDDTTLQQLFTYQDTLMIQKQKGMKLPAWLNQTMFEELSSLRYFQYEVETYTPEFKRLKGGPILKELLENMPNKNKQAKNVYLYSAHEGTLGALMNTLGIFNHRLPPYASALMLELYKEGPENFDGNQDNYFLRIYYYNETQSQPYLLEIPHCGQTCSLKDFSSLTDRYVPENWLQECELPVLEHAAEETSNMSITLIIMSSAVLLLTGIVVIRKKSASQKSATEKTPLQNHMAPTHFL</sequence>
<evidence type="ECO:0000313" key="9">
    <source>
        <dbReference type="Proteomes" id="UP000708208"/>
    </source>
</evidence>
<protein>
    <recommendedName>
        <fullName evidence="2">acid phosphatase</fullName>
        <ecNumber evidence="2">3.1.3.2</ecNumber>
    </recommendedName>
</protein>
<keyword evidence="9" id="KW-1185">Reference proteome</keyword>
<keyword evidence="3" id="KW-0732">Signal</keyword>
<dbReference type="Proteomes" id="UP000708208">
    <property type="component" value="Unassembled WGS sequence"/>
</dbReference>
<keyword evidence="7" id="KW-0812">Transmembrane</keyword>
<dbReference type="PANTHER" id="PTHR11567:SF211">
    <property type="entry name" value="PROSTATIC ACID PHOSPHATASE"/>
    <property type="match status" value="1"/>
</dbReference>
<comment type="catalytic activity">
    <reaction evidence="1">
        <text>a phosphate monoester + H2O = an alcohol + phosphate</text>
        <dbReference type="Rhea" id="RHEA:15017"/>
        <dbReference type="ChEBI" id="CHEBI:15377"/>
        <dbReference type="ChEBI" id="CHEBI:30879"/>
        <dbReference type="ChEBI" id="CHEBI:43474"/>
        <dbReference type="ChEBI" id="CHEBI:67140"/>
        <dbReference type="EC" id="3.1.3.2"/>
    </reaction>
</comment>
<comment type="caution">
    <text evidence="8">The sequence shown here is derived from an EMBL/GenBank/DDBJ whole genome shotgun (WGS) entry which is preliminary data.</text>
</comment>
<dbReference type="EMBL" id="CAJVCH010117520">
    <property type="protein sequence ID" value="CAG7725098.1"/>
    <property type="molecule type" value="Genomic_DNA"/>
</dbReference>
<organism evidence="8 9">
    <name type="scientific">Allacma fusca</name>
    <dbReference type="NCBI Taxonomy" id="39272"/>
    <lineage>
        <taxon>Eukaryota</taxon>
        <taxon>Metazoa</taxon>
        <taxon>Ecdysozoa</taxon>
        <taxon>Arthropoda</taxon>
        <taxon>Hexapoda</taxon>
        <taxon>Collembola</taxon>
        <taxon>Symphypleona</taxon>
        <taxon>Sminthuridae</taxon>
        <taxon>Allacma</taxon>
    </lineage>
</organism>